<protein>
    <recommendedName>
        <fullName evidence="2">FAD assembly factor SdhE</fullName>
    </recommendedName>
</protein>
<dbReference type="AlphaFoldDB" id="A0A1V0RK79"/>
<organism evidence="4 5">
    <name type="scientific">Roseovarius mucosus</name>
    <dbReference type="NCBI Taxonomy" id="215743"/>
    <lineage>
        <taxon>Bacteria</taxon>
        <taxon>Pseudomonadati</taxon>
        <taxon>Pseudomonadota</taxon>
        <taxon>Alphaproteobacteria</taxon>
        <taxon>Rhodobacterales</taxon>
        <taxon>Roseobacteraceae</taxon>
        <taxon>Roseovarius</taxon>
    </lineage>
</organism>
<dbReference type="PANTHER" id="PTHR12469">
    <property type="entry name" value="PROTEIN EMI5 HOMOLOG, MITOCHONDRIAL"/>
    <property type="match status" value="1"/>
</dbReference>
<dbReference type="GO" id="GO:0006099">
    <property type="term" value="P:tricarboxylic acid cycle"/>
    <property type="evidence" value="ECO:0007669"/>
    <property type="project" value="TreeGrafter"/>
</dbReference>
<dbReference type="Proteomes" id="UP000192273">
    <property type="component" value="Chromosome"/>
</dbReference>
<evidence type="ECO:0000313" key="4">
    <source>
        <dbReference type="EMBL" id="ARE82075.1"/>
    </source>
</evidence>
<sequence>MSDTPVEAPGAADEPPAHRIKRLRMRAMRRGIKEMDIILSRYAEARLGAMDAAALDGFDALLCENDQDLYQWVTGQAAPPAQFAPLVAEIAAEASGGK</sequence>
<evidence type="ECO:0000256" key="2">
    <source>
        <dbReference type="ARBA" id="ARBA00019418"/>
    </source>
</evidence>
<dbReference type="PANTHER" id="PTHR12469:SF2">
    <property type="entry name" value="SUCCINATE DEHYDROGENASE ASSEMBLY FACTOR 2, MITOCHONDRIAL"/>
    <property type="match status" value="1"/>
</dbReference>
<dbReference type="EMBL" id="CP020474">
    <property type="protein sequence ID" value="ARE82075.1"/>
    <property type="molecule type" value="Genomic_DNA"/>
</dbReference>
<keyword evidence="3" id="KW-0143">Chaperone</keyword>
<evidence type="ECO:0000256" key="1">
    <source>
        <dbReference type="ARBA" id="ARBA00008571"/>
    </source>
</evidence>
<evidence type="ECO:0000313" key="5">
    <source>
        <dbReference type="Proteomes" id="UP000192273"/>
    </source>
</evidence>
<dbReference type="KEGG" id="rmm:ROSMUCSMR3_00571"/>
<reference evidence="4 5" key="1">
    <citation type="submission" date="2017-03" db="EMBL/GenBank/DDBJ databases">
        <title>Genome Sequence of Roseovarius mucosus strain SMR3 Isolated from a culture of the Diatom Skeletonema marinoi.</title>
        <authorList>
            <person name="Topel M."/>
            <person name="Pinder M."/>
            <person name="Johansson O.N."/>
            <person name="Kourtchenko O."/>
            <person name="Godhe A."/>
            <person name="Clarke A.K."/>
        </authorList>
    </citation>
    <scope>NUCLEOTIDE SEQUENCE [LARGE SCALE GENOMIC DNA]</scope>
    <source>
        <strain evidence="4 5">SMR3</strain>
    </source>
</reference>
<comment type="similarity">
    <text evidence="1">Belongs to the SdhE FAD assembly factor family.</text>
</comment>
<dbReference type="Pfam" id="PF03937">
    <property type="entry name" value="Sdh5"/>
    <property type="match status" value="1"/>
</dbReference>
<dbReference type="InterPro" id="IPR005631">
    <property type="entry name" value="SDH"/>
</dbReference>
<name>A0A1V0RK79_9RHOB</name>
<dbReference type="Gene3D" id="1.10.150.250">
    <property type="entry name" value="Flavinator of succinate dehydrogenase"/>
    <property type="match status" value="1"/>
</dbReference>
<gene>
    <name evidence="4" type="ORF">ROSMUCSMR3_00571</name>
</gene>
<dbReference type="RefSeq" id="WP_008282256.1">
    <property type="nucleotide sequence ID" value="NZ_CP020474.1"/>
</dbReference>
<evidence type="ECO:0000256" key="3">
    <source>
        <dbReference type="ARBA" id="ARBA00023186"/>
    </source>
</evidence>
<dbReference type="SUPFAM" id="SSF109910">
    <property type="entry name" value="YgfY-like"/>
    <property type="match status" value="1"/>
</dbReference>
<accession>A0A1V0RK79</accession>
<keyword evidence="5" id="KW-1185">Reference proteome</keyword>
<dbReference type="InterPro" id="IPR036714">
    <property type="entry name" value="SDH_sf"/>
</dbReference>
<proteinExistence type="inferred from homology"/>